<dbReference type="Proteomes" id="UP000094053">
    <property type="component" value="Unassembled WGS sequence"/>
</dbReference>
<dbReference type="Gene3D" id="3.10.450.50">
    <property type="match status" value="1"/>
</dbReference>
<proteinExistence type="predicted"/>
<evidence type="ECO:0000313" key="3">
    <source>
        <dbReference type="Proteomes" id="UP000094053"/>
    </source>
</evidence>
<dbReference type="AlphaFoldDB" id="A0A1E3RJE5"/>
<dbReference type="InterPro" id="IPR037401">
    <property type="entry name" value="SnoaL-like"/>
</dbReference>
<dbReference type="EMBL" id="MIHA01000007">
    <property type="protein sequence ID" value="ODQ90005.1"/>
    <property type="molecule type" value="Genomic_DNA"/>
</dbReference>
<protein>
    <recommendedName>
        <fullName evidence="1">SnoaL-like domain-containing protein</fullName>
    </recommendedName>
</protein>
<comment type="caution">
    <text evidence="2">The sequence shown here is derived from an EMBL/GenBank/DDBJ whole genome shotgun (WGS) entry which is preliminary data.</text>
</comment>
<evidence type="ECO:0000313" key="2">
    <source>
        <dbReference type="EMBL" id="ODQ90005.1"/>
    </source>
</evidence>
<dbReference type="RefSeq" id="WP_069413675.1">
    <property type="nucleotide sequence ID" value="NZ_JACKUL010000022.1"/>
</dbReference>
<evidence type="ECO:0000259" key="1">
    <source>
        <dbReference type="Pfam" id="PF13577"/>
    </source>
</evidence>
<accession>A0A1E3RJE5</accession>
<dbReference type="SUPFAM" id="SSF54427">
    <property type="entry name" value="NTF2-like"/>
    <property type="match status" value="1"/>
</dbReference>
<name>A0A1E3RJE5_MYCFV</name>
<dbReference type="STRING" id="1776.BHQ18_11125"/>
<dbReference type="InterPro" id="IPR032710">
    <property type="entry name" value="NTF2-like_dom_sf"/>
</dbReference>
<dbReference type="OrthoDB" id="4743474at2"/>
<organism evidence="2 3">
    <name type="scientific">Mycolicibacterium flavescens</name>
    <name type="common">Mycobacterium flavescens</name>
    <dbReference type="NCBI Taxonomy" id="1776"/>
    <lineage>
        <taxon>Bacteria</taxon>
        <taxon>Bacillati</taxon>
        <taxon>Actinomycetota</taxon>
        <taxon>Actinomycetes</taxon>
        <taxon>Mycobacteriales</taxon>
        <taxon>Mycobacteriaceae</taxon>
        <taxon>Mycolicibacterium</taxon>
    </lineage>
</organism>
<dbReference type="Pfam" id="PF13577">
    <property type="entry name" value="SnoaL_4"/>
    <property type="match status" value="1"/>
</dbReference>
<feature type="domain" description="SnoaL-like" evidence="1">
    <location>
        <begin position="5"/>
        <end position="132"/>
    </location>
</feature>
<reference evidence="3" key="1">
    <citation type="submission" date="2016-09" db="EMBL/GenBank/DDBJ databases">
        <authorList>
            <person name="Greninger A.L."/>
            <person name="Jerome K.R."/>
            <person name="Mcnair B."/>
            <person name="Wallis C."/>
            <person name="Fang F."/>
        </authorList>
    </citation>
    <scope>NUCLEOTIDE SEQUENCE [LARGE SCALE GENOMIC DNA]</scope>
    <source>
        <strain evidence="3">M6</strain>
    </source>
</reference>
<sequence>MELWELCARERIRDTLAVYNWSGDALRLDELAAAFCDDGELEVRGSVPARGREAIVDFLGGAVAAPNAAASASSVRRIVRHNVTNIRFTDVTPQQVRVACYFTVYTEIGLDHYGRYRDVFVPVGDDWLIRHRFVSTDWSAPDSTMAR</sequence>
<gene>
    <name evidence="2" type="ORF">BHQ18_11125</name>
</gene>
<keyword evidence="3" id="KW-1185">Reference proteome</keyword>